<dbReference type="InParanoid" id="A0A1X2HQ38"/>
<sequence length="203" mass="23031">GKGENVKLLLQDSGVSHEYIRPERDQWPALKQQMIDRGCFPGVMPIVELEDGKLYGGTIPAMRVLSRKLGKYLPSDEEDQYMADSVADLSLDWASAITLVFRKIVRLTQEEHQNTVYPIHAGRMDRIYSNREGPFLLGSEVCYTDFLIYHLLQEEGKTAQVSKIDQTEYPHLAKLAQAIESRPNLKEYISSLPAAVAMEDVFK</sequence>
<dbReference type="PANTHER" id="PTHR11571">
    <property type="entry name" value="GLUTATHIONE S-TRANSFERASE"/>
    <property type="match status" value="1"/>
</dbReference>
<dbReference type="OrthoDB" id="414243at2759"/>
<dbReference type="OMA" id="NDWRTQW"/>
<dbReference type="GO" id="GO:0006749">
    <property type="term" value="P:glutathione metabolic process"/>
    <property type="evidence" value="ECO:0007669"/>
    <property type="project" value="TreeGrafter"/>
</dbReference>
<dbReference type="Pfam" id="PF14497">
    <property type="entry name" value="GST_C_3"/>
    <property type="match status" value="1"/>
</dbReference>
<dbReference type="GO" id="GO:0004364">
    <property type="term" value="F:glutathione transferase activity"/>
    <property type="evidence" value="ECO:0007669"/>
    <property type="project" value="TreeGrafter"/>
</dbReference>
<dbReference type="PROSITE" id="PS50404">
    <property type="entry name" value="GST_NTER"/>
    <property type="match status" value="1"/>
</dbReference>
<reference evidence="3 4" key="1">
    <citation type="submission" date="2016-07" db="EMBL/GenBank/DDBJ databases">
        <title>Pervasive Adenine N6-methylation of Active Genes in Fungi.</title>
        <authorList>
            <consortium name="DOE Joint Genome Institute"/>
            <person name="Mondo S.J."/>
            <person name="Dannebaum R.O."/>
            <person name="Kuo R.C."/>
            <person name="Labutti K."/>
            <person name="Haridas S."/>
            <person name="Kuo A."/>
            <person name="Salamov A."/>
            <person name="Ahrendt S.R."/>
            <person name="Lipzen A."/>
            <person name="Sullivan W."/>
            <person name="Andreopoulos W.B."/>
            <person name="Clum A."/>
            <person name="Lindquist E."/>
            <person name="Daum C."/>
            <person name="Ramamoorthy G.K."/>
            <person name="Gryganskyi A."/>
            <person name="Culley D."/>
            <person name="Magnuson J.K."/>
            <person name="James T.Y."/>
            <person name="O'Malley M.A."/>
            <person name="Stajich J.E."/>
            <person name="Spatafora J.W."/>
            <person name="Visel A."/>
            <person name="Grigoriev I.V."/>
        </authorList>
    </citation>
    <scope>NUCLEOTIDE SEQUENCE [LARGE SCALE GENOMIC DNA]</scope>
    <source>
        <strain evidence="3 4">NRRL 2496</strain>
    </source>
</reference>
<feature type="domain" description="GST N-terminal" evidence="1">
    <location>
        <begin position="1"/>
        <end position="73"/>
    </location>
</feature>
<protein>
    <recommendedName>
        <fullName evidence="5">Glutathione S-transferase</fullName>
    </recommendedName>
</protein>
<dbReference type="Gene3D" id="1.20.1050.10">
    <property type="match status" value="1"/>
</dbReference>
<comment type="caution">
    <text evidence="3">The sequence shown here is derived from an EMBL/GenBank/DDBJ whole genome shotgun (WGS) entry which is preliminary data.</text>
</comment>
<keyword evidence="4" id="KW-1185">Reference proteome</keyword>
<name>A0A1X2HQ38_SYNRA</name>
<dbReference type="InterPro" id="IPR004046">
    <property type="entry name" value="GST_C"/>
</dbReference>
<accession>A0A1X2HQ38</accession>
<organism evidence="3 4">
    <name type="scientific">Syncephalastrum racemosum</name>
    <name type="common">Filamentous fungus</name>
    <dbReference type="NCBI Taxonomy" id="13706"/>
    <lineage>
        <taxon>Eukaryota</taxon>
        <taxon>Fungi</taxon>
        <taxon>Fungi incertae sedis</taxon>
        <taxon>Mucoromycota</taxon>
        <taxon>Mucoromycotina</taxon>
        <taxon>Mucoromycetes</taxon>
        <taxon>Mucorales</taxon>
        <taxon>Syncephalastraceae</taxon>
        <taxon>Syncephalastrum</taxon>
    </lineage>
</organism>
<feature type="domain" description="GST C-terminal" evidence="2">
    <location>
        <begin position="76"/>
        <end position="203"/>
    </location>
</feature>
<evidence type="ECO:0000313" key="4">
    <source>
        <dbReference type="Proteomes" id="UP000242180"/>
    </source>
</evidence>
<dbReference type="PROSITE" id="PS50405">
    <property type="entry name" value="GST_CTER"/>
    <property type="match status" value="1"/>
</dbReference>
<dbReference type="AlphaFoldDB" id="A0A1X2HQ38"/>
<evidence type="ECO:0000259" key="1">
    <source>
        <dbReference type="PROSITE" id="PS50404"/>
    </source>
</evidence>
<evidence type="ECO:0000259" key="2">
    <source>
        <dbReference type="PROSITE" id="PS50405"/>
    </source>
</evidence>
<dbReference type="Gene3D" id="3.40.30.10">
    <property type="entry name" value="Glutaredoxin"/>
    <property type="match status" value="1"/>
</dbReference>
<evidence type="ECO:0000313" key="3">
    <source>
        <dbReference type="EMBL" id="ORZ01461.1"/>
    </source>
</evidence>
<dbReference type="SUPFAM" id="SSF47616">
    <property type="entry name" value="GST C-terminal domain-like"/>
    <property type="match status" value="1"/>
</dbReference>
<dbReference type="InterPro" id="IPR036282">
    <property type="entry name" value="Glutathione-S-Trfase_C_sf"/>
</dbReference>
<dbReference type="InterPro" id="IPR010987">
    <property type="entry name" value="Glutathione-S-Trfase_C-like"/>
</dbReference>
<dbReference type="EMBL" id="MCGN01000002">
    <property type="protein sequence ID" value="ORZ01461.1"/>
    <property type="molecule type" value="Genomic_DNA"/>
</dbReference>
<evidence type="ECO:0008006" key="5">
    <source>
        <dbReference type="Google" id="ProtNLM"/>
    </source>
</evidence>
<dbReference type="InterPro" id="IPR050213">
    <property type="entry name" value="GST_superfamily"/>
</dbReference>
<proteinExistence type="predicted"/>
<dbReference type="PANTHER" id="PTHR11571:SF150">
    <property type="entry name" value="GLUTATHIONE S-TRANSFERASE"/>
    <property type="match status" value="1"/>
</dbReference>
<dbReference type="InterPro" id="IPR004045">
    <property type="entry name" value="Glutathione_S-Trfase_N"/>
</dbReference>
<gene>
    <name evidence="3" type="ORF">BCR43DRAFT_434583</name>
</gene>
<dbReference type="Proteomes" id="UP000242180">
    <property type="component" value="Unassembled WGS sequence"/>
</dbReference>
<feature type="non-terminal residue" evidence="3">
    <location>
        <position position="1"/>
    </location>
</feature>
<dbReference type="STRING" id="13706.A0A1X2HQ38"/>